<evidence type="ECO:0000313" key="1">
    <source>
        <dbReference type="EMBL" id="EAL70255.1"/>
    </source>
</evidence>
<name>Q556F0_DICDI</name>
<dbReference type="InParanoid" id="Q556F0"/>
<sequence length="244" mass="28327">MLFILYIGVMNDIINNILINEIKWWKECIGIKQIQELTSIGYNVENLLFFGEIMFTLKGLKFLTLITEFSNLHIGGDGNGLISLNQSFIDNVLSEPLNRFSSIIDYKIIDKLETSNCSFKNCLLVYNKLHPLYNQEFIQLISSSTLSNGSIELYLKENQLSKLLDYPFTLKENVNSGNDSQDSQIDEIMDIGYQSENNRVIFSYFCTFDQLKSNRDLIESHFKKYSNIFFDTFEKELKLKVSFT</sequence>
<dbReference type="GeneID" id="8619421"/>
<comment type="caution">
    <text evidence="1">The sequence shown here is derived from an EMBL/GenBank/DDBJ whole genome shotgun (WGS) entry which is preliminary data.</text>
</comment>
<dbReference type="RefSeq" id="XP_643995.1">
    <property type="nucleotide sequence ID" value="XM_638903.1"/>
</dbReference>
<organism evidence="1 2">
    <name type="scientific">Dictyostelium discoideum</name>
    <name type="common">Social amoeba</name>
    <dbReference type="NCBI Taxonomy" id="44689"/>
    <lineage>
        <taxon>Eukaryota</taxon>
        <taxon>Amoebozoa</taxon>
        <taxon>Evosea</taxon>
        <taxon>Eumycetozoa</taxon>
        <taxon>Dictyostelia</taxon>
        <taxon>Dictyosteliales</taxon>
        <taxon>Dictyosteliaceae</taxon>
        <taxon>Dictyostelium</taxon>
    </lineage>
</organism>
<keyword evidence="2" id="KW-1185">Reference proteome</keyword>
<dbReference type="AlphaFoldDB" id="Q556F0"/>
<protein>
    <submittedName>
        <fullName evidence="1">Uncharacterized protein</fullName>
    </submittedName>
</protein>
<dbReference type="EMBL" id="AAFI02000012">
    <property type="protein sequence ID" value="EAL70255.1"/>
    <property type="molecule type" value="Genomic_DNA"/>
</dbReference>
<dbReference type="OMA" id="LLEINWW"/>
<evidence type="ECO:0000313" key="2">
    <source>
        <dbReference type="Proteomes" id="UP000002195"/>
    </source>
</evidence>
<dbReference type="VEuPathDB" id="AmoebaDB:DDB_G0274725"/>
<dbReference type="HOGENOM" id="CLU_1139754_0_0_1"/>
<reference evidence="1 2" key="1">
    <citation type="journal article" date="2005" name="Nature">
        <title>The genome of the social amoeba Dictyostelium discoideum.</title>
        <authorList>
            <consortium name="The Dictyostelium discoideum Sequencing Consortium"/>
            <person name="Eichinger L."/>
            <person name="Pachebat J.A."/>
            <person name="Glockner G."/>
            <person name="Rajandream M.A."/>
            <person name="Sucgang R."/>
            <person name="Berriman M."/>
            <person name="Song J."/>
            <person name="Olsen R."/>
            <person name="Szafranski K."/>
            <person name="Xu Q."/>
            <person name="Tunggal B."/>
            <person name="Kummerfeld S."/>
            <person name="Madera M."/>
            <person name="Konfortov B.A."/>
            <person name="Rivero F."/>
            <person name="Bankier A.T."/>
            <person name="Lehmann R."/>
            <person name="Hamlin N."/>
            <person name="Davies R."/>
            <person name="Gaudet P."/>
            <person name="Fey P."/>
            <person name="Pilcher K."/>
            <person name="Chen G."/>
            <person name="Saunders D."/>
            <person name="Sodergren E."/>
            <person name="Davis P."/>
            <person name="Kerhornou A."/>
            <person name="Nie X."/>
            <person name="Hall N."/>
            <person name="Anjard C."/>
            <person name="Hemphill L."/>
            <person name="Bason N."/>
            <person name="Farbrother P."/>
            <person name="Desany B."/>
            <person name="Just E."/>
            <person name="Morio T."/>
            <person name="Rost R."/>
            <person name="Churcher C."/>
            <person name="Cooper J."/>
            <person name="Haydock S."/>
            <person name="van Driessche N."/>
            <person name="Cronin A."/>
            <person name="Goodhead I."/>
            <person name="Muzny D."/>
            <person name="Mourier T."/>
            <person name="Pain A."/>
            <person name="Lu M."/>
            <person name="Harper D."/>
            <person name="Lindsay R."/>
            <person name="Hauser H."/>
            <person name="James K."/>
            <person name="Quiles M."/>
            <person name="Madan Babu M."/>
            <person name="Saito T."/>
            <person name="Buchrieser C."/>
            <person name="Wardroper A."/>
            <person name="Felder M."/>
            <person name="Thangavelu M."/>
            <person name="Johnson D."/>
            <person name="Knights A."/>
            <person name="Loulseged H."/>
            <person name="Mungall K."/>
            <person name="Oliver K."/>
            <person name="Price C."/>
            <person name="Quail M.A."/>
            <person name="Urushihara H."/>
            <person name="Hernandez J."/>
            <person name="Rabbinowitsch E."/>
            <person name="Steffen D."/>
            <person name="Sanders M."/>
            <person name="Ma J."/>
            <person name="Kohara Y."/>
            <person name="Sharp S."/>
            <person name="Simmonds M."/>
            <person name="Spiegler S."/>
            <person name="Tivey A."/>
            <person name="Sugano S."/>
            <person name="White B."/>
            <person name="Walker D."/>
            <person name="Woodward J."/>
            <person name="Winckler T."/>
            <person name="Tanaka Y."/>
            <person name="Shaulsky G."/>
            <person name="Schleicher M."/>
            <person name="Weinstock G."/>
            <person name="Rosenthal A."/>
            <person name="Cox E.C."/>
            <person name="Chisholm R.L."/>
            <person name="Gibbs R."/>
            <person name="Loomis W.F."/>
            <person name="Platzer M."/>
            <person name="Kay R.R."/>
            <person name="Williams J."/>
            <person name="Dear P.H."/>
            <person name="Noegel A.A."/>
            <person name="Barrell B."/>
            <person name="Kuspa A."/>
        </authorList>
    </citation>
    <scope>NUCLEOTIDE SEQUENCE [LARGE SCALE GENOMIC DNA]</scope>
    <source>
        <strain evidence="1 2">AX4</strain>
    </source>
</reference>
<dbReference type="KEGG" id="ddi:DDB_G0274725"/>
<dbReference type="dictyBase" id="DDB_G0274725"/>
<dbReference type="Proteomes" id="UP000002195">
    <property type="component" value="Unassembled WGS sequence"/>
</dbReference>
<dbReference type="PaxDb" id="44689-DDB0203275"/>
<gene>
    <name evidence="1" type="ORF">DDB_G0274725</name>
</gene>
<proteinExistence type="predicted"/>
<accession>Q556F0</accession>